<dbReference type="Gene3D" id="2.60.40.2610">
    <property type="entry name" value="Outer membrane usher protein FimD, plug domain"/>
    <property type="match status" value="1"/>
</dbReference>
<dbReference type="Pfam" id="PF00577">
    <property type="entry name" value="Usher"/>
    <property type="match status" value="1"/>
</dbReference>
<keyword evidence="6" id="KW-0732">Signal</keyword>
<dbReference type="KEGG" id="cnt:JT31_13440"/>
<comment type="subcellular location">
    <subcellularLocation>
        <location evidence="1">Cell outer membrane</location>
        <topology evidence="1">Multi-pass membrane protein</topology>
    </subcellularLocation>
</comment>
<keyword evidence="7" id="KW-0472">Membrane</keyword>
<evidence type="ECO:0000256" key="4">
    <source>
        <dbReference type="ARBA" id="ARBA00022452"/>
    </source>
</evidence>
<evidence type="ECO:0000256" key="6">
    <source>
        <dbReference type="ARBA" id="ARBA00022729"/>
    </source>
</evidence>
<organism evidence="11 12">
    <name type="scientific">Cedecea neteri</name>
    <dbReference type="NCBI Taxonomy" id="158822"/>
    <lineage>
        <taxon>Bacteria</taxon>
        <taxon>Pseudomonadati</taxon>
        <taxon>Pseudomonadota</taxon>
        <taxon>Gammaproteobacteria</taxon>
        <taxon>Enterobacterales</taxon>
        <taxon>Enterobacteriaceae</taxon>
        <taxon>Cedecea</taxon>
    </lineage>
</organism>
<feature type="domain" description="PapC N-terminal" evidence="10">
    <location>
        <begin position="12"/>
        <end position="154"/>
    </location>
</feature>
<dbReference type="EMBL" id="CP009451">
    <property type="protein sequence ID" value="AIR05577.1"/>
    <property type="molecule type" value="Genomic_DNA"/>
</dbReference>
<evidence type="ECO:0000256" key="8">
    <source>
        <dbReference type="ARBA" id="ARBA00023237"/>
    </source>
</evidence>
<keyword evidence="8" id="KW-0998">Cell outer membrane</keyword>
<evidence type="ECO:0000256" key="3">
    <source>
        <dbReference type="ARBA" id="ARBA00022448"/>
    </source>
</evidence>
<comment type="similarity">
    <text evidence="2">Belongs to the fimbrial export usher family.</text>
</comment>
<dbReference type="PANTHER" id="PTHR30451">
    <property type="entry name" value="OUTER MEMBRANE USHER PROTEIN"/>
    <property type="match status" value="1"/>
</dbReference>
<evidence type="ECO:0000259" key="10">
    <source>
        <dbReference type="Pfam" id="PF13954"/>
    </source>
</evidence>
<dbReference type="GO" id="GO:0009279">
    <property type="term" value="C:cell outer membrane"/>
    <property type="evidence" value="ECO:0007669"/>
    <property type="project" value="UniProtKB-SubCell"/>
</dbReference>
<sequence length="805" mass="88766">MALFCIDAHAVEFNTDLLNANDKKNIDISMFSNAGFIMPGTYSFDIYLNKTILTENAVIKFVALKDNTEACLTRELVEKLGLRKEYKDRVLSHQFDGCYNLDALEGAVVKGDLSKESLTLAIAPQMLEYHDANWLPPAYWDNGLTGMILDYNMNLNTGKNQGRSQSQTASTNGTLGFNAGAWRFRGDYQGNYSHLTGHKRSTRQTFDWDRFYAYRALPEIQSALMLGEDNLTSDIFDSWRYRGVSLASDQKQLPPALRGYAPEVNGIARTNATVTVSQQGRVIYETVVAEGPFTIQQLSTSTSGLLDVDIKEQDGSTQHYQVMASSLPYLTRPGQTQYKLALGRPEDRHRHTSGELFVTSEMSRGLSGEWSTYAGAILSGDYKSAALGVARSLGIAGVVSADITHAETTFKNSSHKGESYRLKYYKNFEQLNSTFTVSGIQYSDSDFFSMSDYINNKDDWDDSRRDRSQYSVSLTKNFSEQKMSLSANFLHKTYWAGGNNDSYSLNLSKYIDFHEWKNITFSLSAVRNNYYRSQDDMVYLNLSIPLGNGTVSYSNSISRNNINQLAGWYQQLHNGDSYRLQTGIDKPKNNGAKGLVNGFYYHNGSLANMSANVSWKEDNYTSAGMNINGGITATTKGVAMHPSGNRGATRVMIGTDGIADVPLGRNLVTNGMGIAVQAGVSSYSRVRSEVDVTRLPEDIEVIGSPVAEQVLTNGAIGFKSINVIKGLKLAATLRLRDGSPVPFGTSVLNKNGVELGIVGDNGLTWLSGITANQALTAKWNGATHCTIVLPAYINPQNMLLLPCEE</sequence>
<evidence type="ECO:0000256" key="5">
    <source>
        <dbReference type="ARBA" id="ARBA00022692"/>
    </source>
</evidence>
<keyword evidence="3" id="KW-0813">Transport</keyword>
<protein>
    <submittedName>
        <fullName evidence="11">Uncharacterized protein</fullName>
    </submittedName>
</protein>
<reference evidence="11 12" key="1">
    <citation type="submission" date="2014-09" db="EMBL/GenBank/DDBJ databases">
        <title>Cedecea neteri SSMD04 Genome Sequencing.</title>
        <authorList>
            <person name="Tan J.-Y."/>
        </authorList>
    </citation>
    <scope>NUCLEOTIDE SEQUENCE [LARGE SCALE GENOMIC DNA]</scope>
    <source>
        <strain evidence="11 12">SSMD04</strain>
    </source>
</reference>
<dbReference type="Gene3D" id="3.10.20.410">
    <property type="match status" value="1"/>
</dbReference>
<evidence type="ECO:0000256" key="2">
    <source>
        <dbReference type="ARBA" id="ARBA00008064"/>
    </source>
</evidence>
<keyword evidence="4" id="KW-1134">Transmembrane beta strand</keyword>
<dbReference type="InterPro" id="IPR025949">
    <property type="entry name" value="PapC-like_C"/>
</dbReference>
<dbReference type="InterPro" id="IPR037224">
    <property type="entry name" value="PapC_N_sf"/>
</dbReference>
<dbReference type="InterPro" id="IPR025885">
    <property type="entry name" value="PapC_N"/>
</dbReference>
<dbReference type="Proteomes" id="UP000029481">
    <property type="component" value="Chromosome"/>
</dbReference>
<accession>A0A089PYW2</accession>
<dbReference type="InterPro" id="IPR000015">
    <property type="entry name" value="Fimb_usher"/>
</dbReference>
<dbReference type="Gene3D" id="2.60.40.2070">
    <property type="match status" value="1"/>
</dbReference>
<evidence type="ECO:0000256" key="1">
    <source>
        <dbReference type="ARBA" id="ARBA00004571"/>
    </source>
</evidence>
<evidence type="ECO:0000256" key="7">
    <source>
        <dbReference type="ARBA" id="ARBA00023136"/>
    </source>
</evidence>
<dbReference type="SUPFAM" id="SSF141729">
    <property type="entry name" value="FimD N-terminal domain-like"/>
    <property type="match status" value="1"/>
</dbReference>
<proteinExistence type="inferred from homology"/>
<dbReference type="InterPro" id="IPR043142">
    <property type="entry name" value="PapC-like_C_sf"/>
</dbReference>
<gene>
    <name evidence="11" type="ORF">JT31_13440</name>
</gene>
<dbReference type="InterPro" id="IPR042186">
    <property type="entry name" value="FimD_plug_dom"/>
</dbReference>
<dbReference type="PANTHER" id="PTHR30451:SF10">
    <property type="entry name" value="OUTER MEMBRANE USHER PROTEIN YFCU-RELATED"/>
    <property type="match status" value="1"/>
</dbReference>
<keyword evidence="5" id="KW-0812">Transmembrane</keyword>
<evidence type="ECO:0000259" key="9">
    <source>
        <dbReference type="Pfam" id="PF13953"/>
    </source>
</evidence>
<dbReference type="Gene3D" id="2.60.40.3110">
    <property type="match status" value="1"/>
</dbReference>
<evidence type="ECO:0000313" key="11">
    <source>
        <dbReference type="EMBL" id="AIR05577.1"/>
    </source>
</evidence>
<dbReference type="Pfam" id="PF13954">
    <property type="entry name" value="PapC_N"/>
    <property type="match status" value="1"/>
</dbReference>
<feature type="domain" description="PapC-like C-terminal" evidence="9">
    <location>
        <begin position="732"/>
        <end position="787"/>
    </location>
</feature>
<dbReference type="Pfam" id="PF13953">
    <property type="entry name" value="PapC_C"/>
    <property type="match status" value="1"/>
</dbReference>
<name>A0A089PYW2_9ENTR</name>
<dbReference type="GO" id="GO:0015473">
    <property type="term" value="F:fimbrial usher porin activity"/>
    <property type="evidence" value="ECO:0007669"/>
    <property type="project" value="InterPro"/>
</dbReference>
<dbReference type="AlphaFoldDB" id="A0A089PYW2"/>
<evidence type="ECO:0000313" key="12">
    <source>
        <dbReference type="Proteomes" id="UP000029481"/>
    </source>
</evidence>
<keyword evidence="12" id="KW-1185">Reference proteome</keyword>
<dbReference type="GO" id="GO:0009297">
    <property type="term" value="P:pilus assembly"/>
    <property type="evidence" value="ECO:0007669"/>
    <property type="project" value="InterPro"/>
</dbReference>